<organism evidence="1 2">
    <name type="scientific">Tsukamurella pseudospumae</name>
    <dbReference type="NCBI Taxonomy" id="239498"/>
    <lineage>
        <taxon>Bacteria</taxon>
        <taxon>Bacillati</taxon>
        <taxon>Actinomycetota</taxon>
        <taxon>Actinomycetes</taxon>
        <taxon>Mycobacteriales</taxon>
        <taxon>Tsukamurellaceae</taxon>
        <taxon>Tsukamurella</taxon>
    </lineage>
</organism>
<gene>
    <name evidence="1" type="ORF">AXK60_22600</name>
</gene>
<evidence type="ECO:0008006" key="3">
    <source>
        <dbReference type="Google" id="ProtNLM"/>
    </source>
</evidence>
<dbReference type="OrthoDB" id="6397886at2"/>
<name>A0A138ATW3_9ACTN</name>
<evidence type="ECO:0000313" key="2">
    <source>
        <dbReference type="Proteomes" id="UP000070258"/>
    </source>
</evidence>
<accession>A0A138ATW3</accession>
<dbReference type="STRING" id="239498.AXK60_22600"/>
<protein>
    <recommendedName>
        <fullName evidence="3">PE-PGRS family protein</fullName>
    </recommendedName>
</protein>
<sequence>MIPRMTVDDATSSNDLAVAFAVLSDFLSENDLTAQLARVESALVEATVTDAAEVVAEHGLTSELLTAALSVRSTVGRLNDVIHAATIALVLPQILEPGERVTNRPSLGAGNDKSRPFDLETDRRIAEFKVAQWKGADAMRKRGVFADLVHLAMDETNRHAQLFVVGDAPTRFLRTSAAKASWGLEKSSARTRERYAARFDPSWEMSVAEFTAGPAARIELVDLRELVPGLAL</sequence>
<reference evidence="2" key="1">
    <citation type="submission" date="2016-02" db="EMBL/GenBank/DDBJ databases">
        <authorList>
            <person name="Wen L."/>
            <person name="He K."/>
            <person name="Yang H."/>
        </authorList>
    </citation>
    <scope>NUCLEOTIDE SEQUENCE [LARGE SCALE GENOMIC DNA]</scope>
    <source>
        <strain evidence="2">JCM 15929</strain>
    </source>
</reference>
<comment type="caution">
    <text evidence="1">The sequence shown here is derived from an EMBL/GenBank/DDBJ whole genome shotgun (WGS) entry which is preliminary data.</text>
</comment>
<dbReference type="Proteomes" id="UP000070258">
    <property type="component" value="Unassembled WGS sequence"/>
</dbReference>
<dbReference type="AlphaFoldDB" id="A0A138ATW3"/>
<proteinExistence type="predicted"/>
<evidence type="ECO:0000313" key="1">
    <source>
        <dbReference type="EMBL" id="KXP13897.1"/>
    </source>
</evidence>
<dbReference type="EMBL" id="LSRF01000009">
    <property type="protein sequence ID" value="KXP13897.1"/>
    <property type="molecule type" value="Genomic_DNA"/>
</dbReference>